<dbReference type="STRING" id="45071.Lpar_3526"/>
<dbReference type="Gene3D" id="3.30.559.30">
    <property type="entry name" value="Nonribosomal peptide synthetase, condensation domain"/>
    <property type="match status" value="1"/>
</dbReference>
<dbReference type="SUPFAM" id="SSF47336">
    <property type="entry name" value="ACP-like"/>
    <property type="match status" value="1"/>
</dbReference>
<dbReference type="Proteomes" id="UP000095229">
    <property type="component" value="Unassembled WGS sequence"/>
</dbReference>
<dbReference type="PANTHER" id="PTHR45527">
    <property type="entry name" value="NONRIBOSOMAL PEPTIDE SYNTHETASE"/>
    <property type="match status" value="1"/>
</dbReference>
<dbReference type="Gene3D" id="3.30.559.10">
    <property type="entry name" value="Chloramphenicol acetyltransferase-like domain"/>
    <property type="match status" value="1"/>
</dbReference>
<dbReference type="InterPro" id="IPR036736">
    <property type="entry name" value="ACP-like_sf"/>
</dbReference>
<dbReference type="GO" id="GO:0043041">
    <property type="term" value="P:amino acid activation for nonribosomal peptide biosynthetic process"/>
    <property type="evidence" value="ECO:0007669"/>
    <property type="project" value="TreeGrafter"/>
</dbReference>
<reference evidence="5 6" key="1">
    <citation type="submission" date="2016-02" db="EMBL/GenBank/DDBJ databases">
        <title>Secondary metabolites in Legionella.</title>
        <authorList>
            <person name="Tobias N.J."/>
            <person name="Bode H.B."/>
        </authorList>
    </citation>
    <scope>NUCLEOTIDE SEQUENCE [LARGE SCALE GENOMIC DNA]</scope>
    <source>
        <strain evidence="5 6">DSM 19216</strain>
    </source>
</reference>
<keyword evidence="3" id="KW-0597">Phosphoprotein</keyword>
<name>A0A1E5JNT4_9GAMM</name>
<evidence type="ECO:0000313" key="5">
    <source>
        <dbReference type="EMBL" id="OEH46182.1"/>
    </source>
</evidence>
<evidence type="ECO:0000256" key="1">
    <source>
        <dbReference type="ARBA" id="ARBA00001957"/>
    </source>
</evidence>
<dbReference type="OrthoDB" id="9778690at2"/>
<dbReference type="Gene3D" id="1.10.1200.10">
    <property type="entry name" value="ACP-like"/>
    <property type="match status" value="1"/>
</dbReference>
<dbReference type="InterPro" id="IPR009081">
    <property type="entry name" value="PP-bd_ACP"/>
</dbReference>
<dbReference type="InterPro" id="IPR001242">
    <property type="entry name" value="Condensation_dom"/>
</dbReference>
<evidence type="ECO:0000256" key="3">
    <source>
        <dbReference type="ARBA" id="ARBA00022553"/>
    </source>
</evidence>
<sequence length="649" mass="75488">MCIAKPGAANLAVCPIHWDIYFKNTQKQIEYSALVDKVSPADPNFLAGLQQQTYKERVTLLRQTLCAIVADVLGLESGEEVGIKNDLFAMGMDSLMALELRNRIHDKLNCPNLSLPIEYFINEPRIDKIAKNIANELDKVLENVSESLPAENPTEEIALCDTQYVFWILNKLGSSFNCGMQVQLHGTLNKKYLYQAVEFTIQQNPVFWLSFDKEVPIQTLKKEGQFKLVYEDISLNYEQEALNDLFYENIMQMIPLTEPPLIRVYLYKLNHDLHELHIMIPHIILDDPSYRILFDQFRKNYATLQRGKNLVSEPEKYTYFHFVKQNNVYYEKDLHDKMDFWRAYNKNFQRLSFGRAHHLPDAANQPQNLFHYPIDAQLVEKFKSWHQEKNINVSTGLIAACQIVFYKLSGQKKIPITILHSGREGSRYRSVIGLFTEYKMINITLNEEYKFIDFLKSIEEQLLITTPYQKCTYAIKNTGIKGSRLSFGQYVTYIYNKLTLAKHFKKSKLNAIVVDYQLKSLSRAQWRQLEIQTKYYLNKLFKLNLPLQKPASLRVIINITANFFIKGFRDLNFEGLDSSTPNHYGSVDRPIGNEALWLYFTKDQYGDYRLSINGPLTTHCKDQIAQELSQVMAQVLKSDEYTVDDLMSE</sequence>
<dbReference type="GO" id="GO:0005737">
    <property type="term" value="C:cytoplasm"/>
    <property type="evidence" value="ECO:0007669"/>
    <property type="project" value="TreeGrafter"/>
</dbReference>
<gene>
    <name evidence="5" type="primary">grsB_1</name>
    <name evidence="5" type="ORF">lpari_02847</name>
</gene>
<dbReference type="EMBL" id="LSOG01000072">
    <property type="protein sequence ID" value="OEH46182.1"/>
    <property type="molecule type" value="Genomic_DNA"/>
</dbReference>
<dbReference type="PANTHER" id="PTHR45527:SF1">
    <property type="entry name" value="FATTY ACID SYNTHASE"/>
    <property type="match status" value="1"/>
</dbReference>
<dbReference type="PROSITE" id="PS00012">
    <property type="entry name" value="PHOSPHOPANTETHEINE"/>
    <property type="match status" value="1"/>
</dbReference>
<dbReference type="GO" id="GO:0044550">
    <property type="term" value="P:secondary metabolite biosynthetic process"/>
    <property type="evidence" value="ECO:0007669"/>
    <property type="project" value="TreeGrafter"/>
</dbReference>
<dbReference type="SMART" id="SM00823">
    <property type="entry name" value="PKS_PP"/>
    <property type="match status" value="1"/>
</dbReference>
<protein>
    <submittedName>
        <fullName evidence="5">Gramicidin S synthase 2</fullName>
    </submittedName>
</protein>
<dbReference type="PATRIC" id="fig|45071.7.peg.3043"/>
<dbReference type="Pfam" id="PF00550">
    <property type="entry name" value="PP-binding"/>
    <property type="match status" value="1"/>
</dbReference>
<dbReference type="GO" id="GO:0003824">
    <property type="term" value="F:catalytic activity"/>
    <property type="evidence" value="ECO:0007669"/>
    <property type="project" value="InterPro"/>
</dbReference>
<keyword evidence="6" id="KW-1185">Reference proteome</keyword>
<dbReference type="GO" id="GO:0031177">
    <property type="term" value="F:phosphopantetheine binding"/>
    <property type="evidence" value="ECO:0007669"/>
    <property type="project" value="InterPro"/>
</dbReference>
<organism evidence="5 6">
    <name type="scientific">Legionella parisiensis</name>
    <dbReference type="NCBI Taxonomy" id="45071"/>
    <lineage>
        <taxon>Bacteria</taxon>
        <taxon>Pseudomonadati</taxon>
        <taxon>Pseudomonadota</taxon>
        <taxon>Gammaproteobacteria</taxon>
        <taxon>Legionellales</taxon>
        <taxon>Legionellaceae</taxon>
        <taxon>Legionella</taxon>
    </lineage>
</organism>
<proteinExistence type="predicted"/>
<dbReference type="PROSITE" id="PS50075">
    <property type="entry name" value="CARRIER"/>
    <property type="match status" value="1"/>
</dbReference>
<dbReference type="InterPro" id="IPR020806">
    <property type="entry name" value="PKS_PP-bd"/>
</dbReference>
<dbReference type="Pfam" id="PF00668">
    <property type="entry name" value="Condensation"/>
    <property type="match status" value="1"/>
</dbReference>
<comment type="cofactor">
    <cofactor evidence="1">
        <name>pantetheine 4'-phosphate</name>
        <dbReference type="ChEBI" id="CHEBI:47942"/>
    </cofactor>
</comment>
<feature type="domain" description="Carrier" evidence="4">
    <location>
        <begin position="59"/>
        <end position="137"/>
    </location>
</feature>
<accession>A0A1E5JNT4</accession>
<dbReference type="AlphaFoldDB" id="A0A1E5JNT4"/>
<dbReference type="SUPFAM" id="SSF52777">
    <property type="entry name" value="CoA-dependent acyltransferases"/>
    <property type="match status" value="2"/>
</dbReference>
<dbReference type="InterPro" id="IPR006162">
    <property type="entry name" value="Ppantetheine_attach_site"/>
</dbReference>
<evidence type="ECO:0000259" key="4">
    <source>
        <dbReference type="PROSITE" id="PS50075"/>
    </source>
</evidence>
<comment type="caution">
    <text evidence="5">The sequence shown here is derived from an EMBL/GenBank/DDBJ whole genome shotgun (WGS) entry which is preliminary data.</text>
</comment>
<dbReference type="InterPro" id="IPR023213">
    <property type="entry name" value="CAT-like_dom_sf"/>
</dbReference>
<evidence type="ECO:0000256" key="2">
    <source>
        <dbReference type="ARBA" id="ARBA00022450"/>
    </source>
</evidence>
<keyword evidence="2" id="KW-0596">Phosphopantetheine</keyword>
<evidence type="ECO:0000313" key="6">
    <source>
        <dbReference type="Proteomes" id="UP000095229"/>
    </source>
</evidence>